<keyword evidence="4 5" id="KW-0472">Membrane</keyword>
<dbReference type="EMBL" id="JBIYDN010000021">
    <property type="protein sequence ID" value="MFK4445846.1"/>
    <property type="molecule type" value="Genomic_DNA"/>
</dbReference>
<feature type="transmembrane region" description="Helical" evidence="5">
    <location>
        <begin position="69"/>
        <end position="88"/>
    </location>
</feature>
<keyword evidence="2 5" id="KW-0812">Transmembrane</keyword>
<evidence type="ECO:0000256" key="5">
    <source>
        <dbReference type="RuleBase" id="RU363041"/>
    </source>
</evidence>
<evidence type="ECO:0000313" key="7">
    <source>
        <dbReference type="Proteomes" id="UP001620514"/>
    </source>
</evidence>
<dbReference type="PROSITE" id="PS51257">
    <property type="entry name" value="PROKAR_LIPOPROTEIN"/>
    <property type="match status" value="1"/>
</dbReference>
<comment type="similarity">
    <text evidence="5">Belongs to the 4-toluene sulfonate uptake permease (TSUP) (TC 2.A.102) family.</text>
</comment>
<dbReference type="InterPro" id="IPR002781">
    <property type="entry name" value="TM_pro_TauE-like"/>
</dbReference>
<organism evidence="6 7">
    <name type="scientific">Caballeronia udeis</name>
    <dbReference type="NCBI Taxonomy" id="1232866"/>
    <lineage>
        <taxon>Bacteria</taxon>
        <taxon>Pseudomonadati</taxon>
        <taxon>Pseudomonadota</taxon>
        <taxon>Betaproteobacteria</taxon>
        <taxon>Burkholderiales</taxon>
        <taxon>Burkholderiaceae</taxon>
        <taxon>Caballeronia</taxon>
    </lineage>
</organism>
<comment type="subcellular location">
    <subcellularLocation>
        <location evidence="5">Cell membrane</location>
        <topology evidence="5">Multi-pass membrane protein</topology>
    </subcellularLocation>
    <subcellularLocation>
        <location evidence="1">Membrane</location>
        <topology evidence="1">Multi-pass membrane protein</topology>
    </subcellularLocation>
</comment>
<feature type="transmembrane region" description="Helical" evidence="5">
    <location>
        <begin position="237"/>
        <end position="258"/>
    </location>
</feature>
<proteinExistence type="inferred from homology"/>
<feature type="transmembrane region" description="Helical" evidence="5">
    <location>
        <begin position="173"/>
        <end position="198"/>
    </location>
</feature>
<feature type="transmembrane region" description="Helical" evidence="5">
    <location>
        <begin position="210"/>
        <end position="231"/>
    </location>
</feature>
<protein>
    <recommendedName>
        <fullName evidence="5">Probable membrane transporter protein</fullName>
    </recommendedName>
</protein>
<dbReference type="Pfam" id="PF01925">
    <property type="entry name" value="TauE"/>
    <property type="match status" value="1"/>
</dbReference>
<evidence type="ECO:0000256" key="1">
    <source>
        <dbReference type="ARBA" id="ARBA00004141"/>
    </source>
</evidence>
<keyword evidence="7" id="KW-1185">Reference proteome</keyword>
<accession>A0ABW8MSU8</accession>
<evidence type="ECO:0000256" key="4">
    <source>
        <dbReference type="ARBA" id="ARBA00023136"/>
    </source>
</evidence>
<dbReference type="InterPro" id="IPR051598">
    <property type="entry name" value="TSUP/Inactive_protease-like"/>
</dbReference>
<keyword evidence="3 5" id="KW-1133">Transmembrane helix</keyword>
<sequence>MARRAGETSGMSVLFSATLVTSVTLTSTVLGACVGATLALTGAGGAIIAVPLLMFGLQLSVIQAAPIGLLAVASSAALGAFLGLRAGIVRYRAASLVAAAGMFMTPAGLWAAQRVPNTPLTVLFAAVLAYVAVQMYRRARGSHSASSSALSIPCRLDSVRGRLIWTLPCARVLAMWGAVAGFLSGLLGVGGGFVIVPALKKSTDLPMQSIVASSLAVIALVSVTGVASSAVQGHMDWPVAIPFAVGAVCAMLIGRTFAKRLSGPRLQQGFAVIAGLIAFGLVIRVVMEHV</sequence>
<keyword evidence="5" id="KW-1003">Cell membrane</keyword>
<feature type="transmembrane region" description="Helical" evidence="5">
    <location>
        <begin position="270"/>
        <end position="287"/>
    </location>
</feature>
<evidence type="ECO:0000313" key="6">
    <source>
        <dbReference type="EMBL" id="MFK4445846.1"/>
    </source>
</evidence>
<reference evidence="6 7" key="1">
    <citation type="submission" date="2024-11" db="EMBL/GenBank/DDBJ databases">
        <title>Using genomics to understand microbial adaptation to soil warming.</title>
        <authorList>
            <person name="Deangelis K.M. PhD."/>
        </authorList>
    </citation>
    <scope>NUCLEOTIDE SEQUENCE [LARGE SCALE GENOMIC DNA]</scope>
    <source>
        <strain evidence="6 7">GAS97</strain>
    </source>
</reference>
<name>A0ABW8MSU8_9BURK</name>
<dbReference type="PANTHER" id="PTHR43701:SF2">
    <property type="entry name" value="MEMBRANE TRANSPORTER PROTEIN YJNA-RELATED"/>
    <property type="match status" value="1"/>
</dbReference>
<gene>
    <name evidence="6" type="ORF">ABH943_005878</name>
</gene>
<dbReference type="PANTHER" id="PTHR43701">
    <property type="entry name" value="MEMBRANE TRANSPORTER PROTEIN MJ0441-RELATED"/>
    <property type="match status" value="1"/>
</dbReference>
<feature type="transmembrane region" description="Helical" evidence="5">
    <location>
        <begin position="119"/>
        <end position="136"/>
    </location>
</feature>
<evidence type="ECO:0000256" key="3">
    <source>
        <dbReference type="ARBA" id="ARBA00022989"/>
    </source>
</evidence>
<evidence type="ECO:0000256" key="2">
    <source>
        <dbReference type="ARBA" id="ARBA00022692"/>
    </source>
</evidence>
<dbReference type="Proteomes" id="UP001620514">
    <property type="component" value="Unassembled WGS sequence"/>
</dbReference>
<feature type="transmembrane region" description="Helical" evidence="5">
    <location>
        <begin position="41"/>
        <end position="62"/>
    </location>
</feature>
<feature type="transmembrane region" description="Helical" evidence="5">
    <location>
        <begin position="94"/>
        <end position="112"/>
    </location>
</feature>
<comment type="caution">
    <text evidence="6">The sequence shown here is derived from an EMBL/GenBank/DDBJ whole genome shotgun (WGS) entry which is preliminary data.</text>
</comment>